<dbReference type="AlphaFoldDB" id="A0AAD7SBY9"/>
<protein>
    <submittedName>
        <fullName evidence="3">Uncharacterized protein</fullName>
    </submittedName>
</protein>
<comment type="caution">
    <text evidence="3">The sequence shown here is derived from an EMBL/GenBank/DDBJ whole genome shotgun (WGS) entry which is preliminary data.</text>
</comment>
<dbReference type="Proteomes" id="UP001221898">
    <property type="component" value="Unassembled WGS sequence"/>
</dbReference>
<reference evidence="3" key="1">
    <citation type="journal article" date="2023" name="Science">
        <title>Genome structures resolve the early diversification of teleost fishes.</title>
        <authorList>
            <person name="Parey E."/>
            <person name="Louis A."/>
            <person name="Montfort J."/>
            <person name="Bouchez O."/>
            <person name="Roques C."/>
            <person name="Iampietro C."/>
            <person name="Lluch J."/>
            <person name="Castinel A."/>
            <person name="Donnadieu C."/>
            <person name="Desvignes T."/>
            <person name="Floi Bucao C."/>
            <person name="Jouanno E."/>
            <person name="Wen M."/>
            <person name="Mejri S."/>
            <person name="Dirks R."/>
            <person name="Jansen H."/>
            <person name="Henkel C."/>
            <person name="Chen W.J."/>
            <person name="Zahm M."/>
            <person name="Cabau C."/>
            <person name="Klopp C."/>
            <person name="Thompson A.W."/>
            <person name="Robinson-Rechavi M."/>
            <person name="Braasch I."/>
            <person name="Lecointre G."/>
            <person name="Bobe J."/>
            <person name="Postlethwait J.H."/>
            <person name="Berthelot C."/>
            <person name="Roest Crollius H."/>
            <person name="Guiguen Y."/>
        </authorList>
    </citation>
    <scope>NUCLEOTIDE SEQUENCE</scope>
    <source>
        <strain evidence="3">NC1722</strain>
    </source>
</reference>
<name>A0AAD7SBY9_9TELE</name>
<feature type="compositionally biased region" description="Basic residues" evidence="1">
    <location>
        <begin position="46"/>
        <end position="55"/>
    </location>
</feature>
<feature type="chain" id="PRO_5042154941" evidence="2">
    <location>
        <begin position="34"/>
        <end position="112"/>
    </location>
</feature>
<organism evidence="3 4">
    <name type="scientific">Aldrovandia affinis</name>
    <dbReference type="NCBI Taxonomy" id="143900"/>
    <lineage>
        <taxon>Eukaryota</taxon>
        <taxon>Metazoa</taxon>
        <taxon>Chordata</taxon>
        <taxon>Craniata</taxon>
        <taxon>Vertebrata</taxon>
        <taxon>Euteleostomi</taxon>
        <taxon>Actinopterygii</taxon>
        <taxon>Neopterygii</taxon>
        <taxon>Teleostei</taxon>
        <taxon>Notacanthiformes</taxon>
        <taxon>Halosauridae</taxon>
        <taxon>Aldrovandia</taxon>
    </lineage>
</organism>
<evidence type="ECO:0000256" key="1">
    <source>
        <dbReference type="SAM" id="MobiDB-lite"/>
    </source>
</evidence>
<feature type="compositionally biased region" description="Basic and acidic residues" evidence="1">
    <location>
        <begin position="87"/>
        <end position="100"/>
    </location>
</feature>
<keyword evidence="4" id="KW-1185">Reference proteome</keyword>
<keyword evidence="2" id="KW-0732">Signal</keyword>
<evidence type="ECO:0000256" key="2">
    <source>
        <dbReference type="SAM" id="SignalP"/>
    </source>
</evidence>
<evidence type="ECO:0000313" key="4">
    <source>
        <dbReference type="Proteomes" id="UP001221898"/>
    </source>
</evidence>
<feature type="region of interest" description="Disordered" evidence="1">
    <location>
        <begin position="32"/>
        <end position="64"/>
    </location>
</feature>
<feature type="region of interest" description="Disordered" evidence="1">
    <location>
        <begin position="87"/>
        <end position="112"/>
    </location>
</feature>
<evidence type="ECO:0000313" key="3">
    <source>
        <dbReference type="EMBL" id="KAJ8399513.1"/>
    </source>
</evidence>
<accession>A0AAD7SBY9</accession>
<sequence length="112" mass="12875">MSLRRQRQTKGMETSLCLAVLLTDCCVSPRARAQEEGTLPAEMARGQKRLRRRSDRLREKERAQKPDLIPLFPYAVYLEDKPHSIVGEKSRATGSHKETRSYTAQLTSMKRD</sequence>
<gene>
    <name evidence="3" type="ORF">AAFF_G00412250</name>
</gene>
<dbReference type="EMBL" id="JAINUG010000083">
    <property type="protein sequence ID" value="KAJ8399513.1"/>
    <property type="molecule type" value="Genomic_DNA"/>
</dbReference>
<feature type="compositionally biased region" description="Polar residues" evidence="1">
    <location>
        <begin position="101"/>
        <end position="112"/>
    </location>
</feature>
<feature type="signal peptide" evidence="2">
    <location>
        <begin position="1"/>
        <end position="33"/>
    </location>
</feature>
<proteinExistence type="predicted"/>